<dbReference type="Proteomes" id="UP000255517">
    <property type="component" value="Unassembled WGS sequence"/>
</dbReference>
<dbReference type="PANTHER" id="PTHR40590">
    <property type="entry name" value="CYTOPLASMIC PROTEIN-RELATED"/>
    <property type="match status" value="1"/>
</dbReference>
<proteinExistence type="predicted"/>
<evidence type="ECO:0000313" key="2">
    <source>
        <dbReference type="Proteomes" id="UP000255517"/>
    </source>
</evidence>
<dbReference type="STRING" id="1122949.GCA_000378725_00140"/>
<accession>A0A379C2G2</accession>
<dbReference type="AlphaFoldDB" id="A0A379C2G2"/>
<dbReference type="InterPro" id="IPR002816">
    <property type="entry name" value="TraB/PrgY/GumN_fam"/>
</dbReference>
<dbReference type="RefSeq" id="WP_019034205.1">
    <property type="nucleotide sequence ID" value="NZ_UGSZ01000001.1"/>
</dbReference>
<protein>
    <submittedName>
        <fullName evidence="1">TraB family</fullName>
    </submittedName>
</protein>
<dbReference type="CDD" id="cd14789">
    <property type="entry name" value="Tiki"/>
    <property type="match status" value="1"/>
</dbReference>
<dbReference type="Pfam" id="PF01963">
    <property type="entry name" value="TraB_PrgY_gumN"/>
    <property type="match status" value="1"/>
</dbReference>
<dbReference type="OrthoDB" id="357294at2"/>
<evidence type="ECO:0000313" key="1">
    <source>
        <dbReference type="EMBL" id="SUB56299.1"/>
    </source>
</evidence>
<gene>
    <name evidence="1" type="ORF">NCTC13149_00069</name>
</gene>
<reference evidence="1 2" key="1">
    <citation type="submission" date="2018-06" db="EMBL/GenBank/DDBJ databases">
        <authorList>
            <consortium name="Pathogen Informatics"/>
            <person name="Doyle S."/>
        </authorList>
    </citation>
    <scope>NUCLEOTIDE SEQUENCE [LARGE SCALE GENOMIC DNA]</scope>
    <source>
        <strain evidence="1 2">NCTC13149</strain>
    </source>
</reference>
<organism evidence="1 2">
    <name type="scientific">Peptoniphilus lacrimalis</name>
    <dbReference type="NCBI Taxonomy" id="33031"/>
    <lineage>
        <taxon>Bacteria</taxon>
        <taxon>Bacillati</taxon>
        <taxon>Bacillota</taxon>
        <taxon>Tissierellia</taxon>
        <taxon>Tissierellales</taxon>
        <taxon>Peptoniphilaceae</taxon>
        <taxon>Peptoniphilus</taxon>
    </lineage>
</organism>
<dbReference type="EMBL" id="UGSZ01000001">
    <property type="protein sequence ID" value="SUB56299.1"/>
    <property type="molecule type" value="Genomic_DNA"/>
</dbReference>
<name>A0A379C2G2_9FIRM</name>
<dbReference type="InterPro" id="IPR047111">
    <property type="entry name" value="YbaP-like"/>
</dbReference>
<sequence length="448" mass="52396">MKKLLRYFIIFSVLFSFIFVNAGVNNSYLNDNLPIKSENYYTKKAKIKNNIKLSYWALYDINDSQFYGIFPFERNKENMDFTKNLTLDDAKYLYKNTKDKLNSLNINTNDKEFNFKNLNRNEVISSILFLVNKDESFRQKFFYGLQDKDYLNKKISLQESICLYTRACKEIIGEENKESQGYFYKVEKGNNKIYLLGSIHLGIKEMYPIRSEIIKALNESKEIYFEIDPTDPELSKIYKTNMYYDSKGNLENDLGQTYNRLLPLLLQRGIPKERINKIRPWAIYNMLSLDDKNIYGSSYGIENYFSNLALINNIPIKELESARFQAKLLKNFDTDMYASMIEDLISEIEINGYKNINQSLYLTQKDWIDGNTKNLKALTEDDGYSQAQISFDKALLDKRDIDMAKKIDKLLKEENNKTIFVVVGAAHLVPQTSARGILEDMGYKVIKL</sequence>
<dbReference type="PANTHER" id="PTHR40590:SF1">
    <property type="entry name" value="CYTOPLASMIC PROTEIN"/>
    <property type="match status" value="1"/>
</dbReference>